<proteinExistence type="predicted"/>
<dbReference type="InterPro" id="IPR041662">
    <property type="entry name" value="SusD-like_2"/>
</dbReference>
<gene>
    <name evidence="2" type="ORF">MWH26_13175</name>
</gene>
<keyword evidence="3" id="KW-1185">Reference proteome</keyword>
<dbReference type="Gene3D" id="1.25.40.390">
    <property type="match status" value="1"/>
</dbReference>
<keyword evidence="1" id="KW-0732">Signal</keyword>
<evidence type="ECO:0000256" key="1">
    <source>
        <dbReference type="SAM" id="SignalP"/>
    </source>
</evidence>
<dbReference type="RefSeq" id="WP_247974646.1">
    <property type="nucleotide sequence ID" value="NZ_CP095848.1"/>
</dbReference>
<dbReference type="EMBL" id="CP095848">
    <property type="protein sequence ID" value="UPL48136.1"/>
    <property type="molecule type" value="Genomic_DNA"/>
</dbReference>
<accession>A0ABY4J6U2</accession>
<evidence type="ECO:0000313" key="3">
    <source>
        <dbReference type="Proteomes" id="UP000829647"/>
    </source>
</evidence>
<dbReference type="PROSITE" id="PS51257">
    <property type="entry name" value="PROKAR_LIPOPROTEIN"/>
    <property type="match status" value="1"/>
</dbReference>
<protein>
    <submittedName>
        <fullName evidence="2">SusD/RagB family nutrient-binding outer membrane lipoprotein</fullName>
    </submittedName>
</protein>
<feature type="signal peptide" evidence="1">
    <location>
        <begin position="1"/>
        <end position="20"/>
    </location>
</feature>
<reference evidence="2 3" key="1">
    <citation type="submission" date="2022-04" db="EMBL/GenBank/DDBJ databases">
        <title>Hymenobacter sp. isolated from the air.</title>
        <authorList>
            <person name="Won M."/>
            <person name="Lee C.-M."/>
            <person name="Woen H.-Y."/>
            <person name="Kwon S.-W."/>
        </authorList>
    </citation>
    <scope>NUCLEOTIDE SEQUENCE [LARGE SCALE GENOMIC DNA]</scope>
    <source>
        <strain evidence="3">5516 S-25</strain>
    </source>
</reference>
<dbReference type="Proteomes" id="UP000829647">
    <property type="component" value="Chromosome"/>
</dbReference>
<sequence>MSFTNSKLALVLPLVLGLSACENNFDALNTTPNNSEVSNPAFILTGALRSNVFRLYDVPASQDGALLIIQHWAKVQYTNEDRYAFRAGSYQSIWDGFYAGGLQDFNLLVRTGQEQNNPNMQAVGRIMRSYFFSILTDYYGDIPYSQALRIEENVLTPKYDTQEQVYTGLLTDLKEASNQIQINGPAVGGDILYNGDMDRWKRFANSLRLRLAMRISDVKEAQARAEIAELLNGSTPLISSNAQNAQLVFSGSAPNTNPIAVNRSTRDDHRVSRSITKRLAVLNDPRLPIYAKPAECKASNDAAAPDSTGLFRGVRNGLTNGNALALGPLCSTSKVGDAFTKADAPGVLMTYAEVLFLKAEAVARGFVTGVAQAEYNNAITASMNQYGITGAPVTAYLAQPSVSTPITQANYREVIGNQKWIALYGQGSEAWSEWRRLDYPRLPVAAASTGTGGRIPVRFRYPANEQSLNTANYQEAVARQGADLLVTKLWWDKF</sequence>
<feature type="chain" id="PRO_5045739454" evidence="1">
    <location>
        <begin position="21"/>
        <end position="494"/>
    </location>
</feature>
<name>A0ABY4J6U2_9BACT</name>
<evidence type="ECO:0000313" key="2">
    <source>
        <dbReference type="EMBL" id="UPL48136.1"/>
    </source>
</evidence>
<dbReference type="InterPro" id="IPR011990">
    <property type="entry name" value="TPR-like_helical_dom_sf"/>
</dbReference>
<organism evidence="2 3">
    <name type="scientific">Hymenobacter sublimis</name>
    <dbReference type="NCBI Taxonomy" id="2933777"/>
    <lineage>
        <taxon>Bacteria</taxon>
        <taxon>Pseudomonadati</taxon>
        <taxon>Bacteroidota</taxon>
        <taxon>Cytophagia</taxon>
        <taxon>Cytophagales</taxon>
        <taxon>Hymenobacteraceae</taxon>
        <taxon>Hymenobacter</taxon>
    </lineage>
</organism>
<dbReference type="Pfam" id="PF12771">
    <property type="entry name" value="SusD-like_2"/>
    <property type="match status" value="1"/>
</dbReference>
<dbReference type="SUPFAM" id="SSF48452">
    <property type="entry name" value="TPR-like"/>
    <property type="match status" value="1"/>
</dbReference>
<keyword evidence="2" id="KW-0449">Lipoprotein</keyword>